<accession>A0A0S2SP44</accession>
<evidence type="ECO:0000313" key="2">
    <source>
        <dbReference type="Proteomes" id="UP000058114"/>
    </source>
</evidence>
<organism evidence="1 2">
    <name type="scientific">Aeromonas schubertii</name>
    <dbReference type="NCBI Taxonomy" id="652"/>
    <lineage>
        <taxon>Bacteria</taxon>
        <taxon>Pseudomonadati</taxon>
        <taxon>Pseudomonadota</taxon>
        <taxon>Gammaproteobacteria</taxon>
        <taxon>Aeromonadales</taxon>
        <taxon>Aeromonadaceae</taxon>
        <taxon>Aeromonas</taxon>
    </lineage>
</organism>
<proteinExistence type="predicted"/>
<dbReference type="AlphaFoldDB" id="A0A0S2SP44"/>
<dbReference type="KEGG" id="asr:WL1483_4033"/>
<name>A0A0S2SP44_9GAMM</name>
<reference evidence="1 2" key="2">
    <citation type="journal article" date="2016" name="Genome Announc.">
        <title>Complete Genome Sequence of the Highly Virulent Aeromonas schubertii Strain WL1483, Isolated from Diseased Snakehead Fish (Channa argus) in China.</title>
        <authorList>
            <person name="Liu L."/>
            <person name="Li N."/>
            <person name="Zhang D."/>
            <person name="Fu X."/>
            <person name="Shi C."/>
            <person name="Lin Q."/>
            <person name="Hao G."/>
        </authorList>
    </citation>
    <scope>NUCLEOTIDE SEQUENCE [LARGE SCALE GENOMIC DNA]</scope>
    <source>
        <strain evidence="1 2">WL1483</strain>
    </source>
</reference>
<reference evidence="2" key="1">
    <citation type="submission" date="2015-10" db="EMBL/GenBank/DDBJ databases">
        <title>Complete Genome Sequence of Aeromonas schubertii strain WL1483.</title>
        <authorList>
            <person name="Liu L."/>
        </authorList>
    </citation>
    <scope>NUCLEOTIDE SEQUENCE [LARGE SCALE GENOMIC DNA]</scope>
    <source>
        <strain evidence="2">WL1483</strain>
    </source>
</reference>
<gene>
    <name evidence="1" type="ORF">WL1483_4033</name>
</gene>
<evidence type="ECO:0000313" key="1">
    <source>
        <dbReference type="EMBL" id="ALP43452.1"/>
    </source>
</evidence>
<dbReference type="EMBL" id="CP013067">
    <property type="protein sequence ID" value="ALP43452.1"/>
    <property type="molecule type" value="Genomic_DNA"/>
</dbReference>
<dbReference type="Proteomes" id="UP000058114">
    <property type="component" value="Chromosome"/>
</dbReference>
<protein>
    <submittedName>
        <fullName evidence="1">Uncharacterized protein</fullName>
    </submittedName>
</protein>
<sequence>MGGKRIVFEFTGQFTIVLSQLGDLRVQGLKR</sequence>